<reference evidence="2 3" key="1">
    <citation type="submission" date="2019-12" db="EMBL/GenBank/DDBJ databases">
        <title>Genomic-based taxomic classification of the family Erythrobacteraceae.</title>
        <authorList>
            <person name="Xu L."/>
        </authorList>
    </citation>
    <scope>NUCLEOTIDE SEQUENCE [LARGE SCALE GENOMIC DNA]</scope>
    <source>
        <strain evidence="2 3">LMG 29518</strain>
    </source>
</reference>
<dbReference type="Pfam" id="PF14248">
    <property type="entry name" value="DUF4345"/>
    <property type="match status" value="1"/>
</dbReference>
<dbReference type="InterPro" id="IPR025597">
    <property type="entry name" value="DUF4345"/>
</dbReference>
<keyword evidence="3" id="KW-1185">Reference proteome</keyword>
<evidence type="ECO:0000256" key="1">
    <source>
        <dbReference type="SAM" id="Phobius"/>
    </source>
</evidence>
<evidence type="ECO:0000313" key="2">
    <source>
        <dbReference type="EMBL" id="MXO65089.1"/>
    </source>
</evidence>
<accession>A0A6I4T428</accession>
<dbReference type="Proteomes" id="UP000438476">
    <property type="component" value="Unassembled WGS sequence"/>
</dbReference>
<feature type="transmembrane region" description="Helical" evidence="1">
    <location>
        <begin position="7"/>
        <end position="26"/>
    </location>
</feature>
<name>A0A6I4T428_9SPHN</name>
<keyword evidence="1" id="KW-0812">Transmembrane</keyword>
<dbReference type="OrthoDB" id="5875348at2"/>
<protein>
    <recommendedName>
        <fullName evidence="4">DUF4345 domain-containing protein</fullName>
    </recommendedName>
</protein>
<sequence length="130" mass="13955">MRLILTALIMIIGIFDCMLGIGFLILPMETARSFGLAAAHNGGLSTMRADMTAFFLVAGITMIWGAWKRSGTVLLVPAALFLIALFGRLVSLFADGPYDGFLMPMVIEAITVAIVLMAARMLPHRLPQGG</sequence>
<keyword evidence="1" id="KW-1133">Transmembrane helix</keyword>
<feature type="transmembrane region" description="Helical" evidence="1">
    <location>
        <begin position="46"/>
        <end position="67"/>
    </location>
</feature>
<gene>
    <name evidence="2" type="ORF">GRI91_04925</name>
</gene>
<comment type="caution">
    <text evidence="2">The sequence shown here is derived from an EMBL/GenBank/DDBJ whole genome shotgun (WGS) entry which is preliminary data.</text>
</comment>
<proteinExistence type="predicted"/>
<feature type="transmembrane region" description="Helical" evidence="1">
    <location>
        <begin position="74"/>
        <end position="94"/>
    </location>
</feature>
<feature type="transmembrane region" description="Helical" evidence="1">
    <location>
        <begin position="100"/>
        <end position="119"/>
    </location>
</feature>
<dbReference type="EMBL" id="WTYT01000002">
    <property type="protein sequence ID" value="MXO65089.1"/>
    <property type="molecule type" value="Genomic_DNA"/>
</dbReference>
<evidence type="ECO:0008006" key="4">
    <source>
        <dbReference type="Google" id="ProtNLM"/>
    </source>
</evidence>
<organism evidence="2 3">
    <name type="scientific">Altericroceibacterium endophyticum</name>
    <dbReference type="NCBI Taxonomy" id="1808508"/>
    <lineage>
        <taxon>Bacteria</taxon>
        <taxon>Pseudomonadati</taxon>
        <taxon>Pseudomonadota</taxon>
        <taxon>Alphaproteobacteria</taxon>
        <taxon>Sphingomonadales</taxon>
        <taxon>Erythrobacteraceae</taxon>
        <taxon>Altericroceibacterium</taxon>
    </lineage>
</organism>
<dbReference type="RefSeq" id="WP_160735525.1">
    <property type="nucleotide sequence ID" value="NZ_WTYT01000002.1"/>
</dbReference>
<evidence type="ECO:0000313" key="3">
    <source>
        <dbReference type="Proteomes" id="UP000438476"/>
    </source>
</evidence>
<dbReference type="AlphaFoldDB" id="A0A6I4T428"/>
<keyword evidence="1" id="KW-0472">Membrane</keyword>